<evidence type="ECO:0000256" key="1">
    <source>
        <dbReference type="ARBA" id="ARBA00022723"/>
    </source>
</evidence>
<evidence type="ECO:0000256" key="5">
    <source>
        <dbReference type="SAM" id="MobiDB-lite"/>
    </source>
</evidence>
<evidence type="ECO:0000259" key="6">
    <source>
        <dbReference type="PROSITE" id="PS51999"/>
    </source>
</evidence>
<organism evidence="7 8">
    <name type="scientific">Gossypium davidsonii</name>
    <name type="common">Davidson's cotton</name>
    <name type="synonym">Gossypium klotzschianum subsp. davidsonii</name>
    <dbReference type="NCBI Taxonomy" id="34287"/>
    <lineage>
        <taxon>Eukaryota</taxon>
        <taxon>Viridiplantae</taxon>
        <taxon>Streptophyta</taxon>
        <taxon>Embryophyta</taxon>
        <taxon>Tracheophyta</taxon>
        <taxon>Spermatophyta</taxon>
        <taxon>Magnoliopsida</taxon>
        <taxon>eudicotyledons</taxon>
        <taxon>Gunneridae</taxon>
        <taxon>Pentapetalae</taxon>
        <taxon>rosids</taxon>
        <taxon>malvids</taxon>
        <taxon>Malvales</taxon>
        <taxon>Malvaceae</taxon>
        <taxon>Malvoideae</taxon>
        <taxon>Gossypium</taxon>
    </lineage>
</organism>
<accession>A0A7J8TFK7</accession>
<name>A0A7J8TFK7_GOSDV</name>
<evidence type="ECO:0000313" key="7">
    <source>
        <dbReference type="EMBL" id="MBA0636921.1"/>
    </source>
</evidence>
<evidence type="ECO:0000256" key="3">
    <source>
        <dbReference type="ARBA" id="ARBA00022833"/>
    </source>
</evidence>
<dbReference type="EMBL" id="JABFAC010247527">
    <property type="protein sequence ID" value="MBA0636921.1"/>
    <property type="molecule type" value="Genomic_DNA"/>
</dbReference>
<evidence type="ECO:0000256" key="4">
    <source>
        <dbReference type="PROSITE-ProRule" id="PRU01343"/>
    </source>
</evidence>
<comment type="caution">
    <text evidence="7">The sequence shown here is derived from an EMBL/GenBank/DDBJ whole genome shotgun (WGS) entry which is preliminary data.</text>
</comment>
<feature type="compositionally biased region" description="Basic residues" evidence="5">
    <location>
        <begin position="28"/>
        <end position="49"/>
    </location>
</feature>
<dbReference type="PANTHER" id="PTHR33248">
    <property type="entry name" value="ZINC ION-BINDING PROTEIN"/>
    <property type="match status" value="1"/>
</dbReference>
<dbReference type="InterPro" id="IPR010666">
    <property type="entry name" value="Znf_GRF"/>
</dbReference>
<feature type="non-terminal residue" evidence="7">
    <location>
        <position position="1"/>
    </location>
</feature>
<reference evidence="7 8" key="1">
    <citation type="journal article" date="2019" name="Genome Biol. Evol.">
        <title>Insights into the evolution of the New World diploid cottons (Gossypium, subgenus Houzingenia) based on genome sequencing.</title>
        <authorList>
            <person name="Grover C.E."/>
            <person name="Arick M.A. 2nd"/>
            <person name="Thrash A."/>
            <person name="Conover J.L."/>
            <person name="Sanders W.S."/>
            <person name="Peterson D.G."/>
            <person name="Frelichowski J.E."/>
            <person name="Scheffler J.A."/>
            <person name="Scheffler B.E."/>
            <person name="Wendel J.F."/>
        </authorList>
    </citation>
    <scope>NUCLEOTIDE SEQUENCE [LARGE SCALE GENOMIC DNA]</scope>
    <source>
        <strain evidence="7">27</strain>
        <tissue evidence="7">Leaf</tissue>
    </source>
</reference>
<keyword evidence="2 4" id="KW-0863">Zinc-finger</keyword>
<proteinExistence type="predicted"/>
<keyword evidence="3" id="KW-0862">Zinc</keyword>
<evidence type="ECO:0000313" key="8">
    <source>
        <dbReference type="Proteomes" id="UP000593561"/>
    </source>
</evidence>
<keyword evidence="1" id="KW-0479">Metal-binding</keyword>
<protein>
    <recommendedName>
        <fullName evidence="6">GRF-type domain-containing protein</fullName>
    </recommendedName>
</protein>
<gene>
    <name evidence="7" type="ORF">Godav_029425</name>
</gene>
<dbReference type="GO" id="GO:0008270">
    <property type="term" value="F:zinc ion binding"/>
    <property type="evidence" value="ECO:0007669"/>
    <property type="project" value="UniProtKB-KW"/>
</dbReference>
<dbReference type="Proteomes" id="UP000593561">
    <property type="component" value="Unassembled WGS sequence"/>
</dbReference>
<sequence>GPWCKKTLQLVGYSQFNNPASTILGLEKKKKKKKKKKRRRRRRRRRRRGKIEMPELILLCYCGNPAKLNTPWSNDNPGRRFFGCKKYGSGFQKPCRFFTWSDPPLTPRSRIVLLGLLKKVTTLED</sequence>
<dbReference type="AlphaFoldDB" id="A0A7J8TFK7"/>
<feature type="domain" description="GRF-type" evidence="6">
    <location>
        <begin position="60"/>
        <end position="104"/>
    </location>
</feature>
<feature type="region of interest" description="Disordered" evidence="5">
    <location>
        <begin position="24"/>
        <end position="50"/>
    </location>
</feature>
<dbReference type="PROSITE" id="PS51999">
    <property type="entry name" value="ZF_GRF"/>
    <property type="match status" value="1"/>
</dbReference>
<feature type="non-terminal residue" evidence="7">
    <location>
        <position position="125"/>
    </location>
</feature>
<dbReference type="Pfam" id="PF06839">
    <property type="entry name" value="Zn_ribbon_GRF"/>
    <property type="match status" value="1"/>
</dbReference>
<keyword evidence="8" id="KW-1185">Reference proteome</keyword>
<evidence type="ECO:0000256" key="2">
    <source>
        <dbReference type="ARBA" id="ARBA00022771"/>
    </source>
</evidence>